<proteinExistence type="predicted"/>
<protein>
    <submittedName>
        <fullName evidence="2">SufD family Fe-S cluster assembly protein</fullName>
    </submittedName>
</protein>
<evidence type="ECO:0000259" key="1">
    <source>
        <dbReference type="Pfam" id="PF01458"/>
    </source>
</evidence>
<dbReference type="InterPro" id="IPR037284">
    <property type="entry name" value="SUF_FeS_clus_asmbl_SufBD_sf"/>
</dbReference>
<feature type="domain" description="SUF system FeS cluster assembly SufBD core" evidence="1">
    <location>
        <begin position="52"/>
        <end position="232"/>
    </location>
</feature>
<dbReference type="GO" id="GO:0016226">
    <property type="term" value="P:iron-sulfur cluster assembly"/>
    <property type="evidence" value="ECO:0007669"/>
    <property type="project" value="InterPro"/>
</dbReference>
<dbReference type="PANTHER" id="PTHR43575">
    <property type="entry name" value="PROTEIN ABCI7, CHLOROPLASTIC"/>
    <property type="match status" value="1"/>
</dbReference>
<dbReference type="SUPFAM" id="SSF101960">
    <property type="entry name" value="Stabilizer of iron transporter SufD"/>
    <property type="match status" value="1"/>
</dbReference>
<evidence type="ECO:0000313" key="2">
    <source>
        <dbReference type="EMBL" id="HJC36952.1"/>
    </source>
</evidence>
<reference evidence="2" key="1">
    <citation type="journal article" date="2021" name="PeerJ">
        <title>Extensive microbial diversity within the chicken gut microbiome revealed by metagenomics and culture.</title>
        <authorList>
            <person name="Gilroy R."/>
            <person name="Ravi A."/>
            <person name="Getino M."/>
            <person name="Pursley I."/>
            <person name="Horton D.L."/>
            <person name="Alikhan N.F."/>
            <person name="Baker D."/>
            <person name="Gharbi K."/>
            <person name="Hall N."/>
            <person name="Watson M."/>
            <person name="Adriaenssens E.M."/>
            <person name="Foster-Nyarko E."/>
            <person name="Jarju S."/>
            <person name="Secka A."/>
            <person name="Antonio M."/>
            <person name="Oren A."/>
            <person name="Chaudhuri R.R."/>
            <person name="La Ragione R."/>
            <person name="Hildebrand F."/>
            <person name="Pallen M.J."/>
        </authorList>
    </citation>
    <scope>NUCLEOTIDE SEQUENCE</scope>
    <source>
        <strain evidence="2">CHK187-11901</strain>
    </source>
</reference>
<dbReference type="Pfam" id="PF01458">
    <property type="entry name" value="SUFBD_core"/>
    <property type="match status" value="1"/>
</dbReference>
<organism evidence="2 3">
    <name type="scientific">Candidatus Merdibacter merdavium</name>
    <dbReference type="NCBI Taxonomy" id="2838692"/>
    <lineage>
        <taxon>Bacteria</taxon>
        <taxon>Bacillati</taxon>
        <taxon>Bacillota</taxon>
        <taxon>Erysipelotrichia</taxon>
        <taxon>Erysipelotrichales</taxon>
        <taxon>Erysipelotrichaceae</taxon>
        <taxon>Merdibacter</taxon>
    </lineage>
</organism>
<dbReference type="Proteomes" id="UP000823896">
    <property type="component" value="Unassembled WGS sequence"/>
</dbReference>
<dbReference type="PANTHER" id="PTHR43575:SF1">
    <property type="entry name" value="PROTEIN ABCI7, CHLOROPLASTIC"/>
    <property type="match status" value="1"/>
</dbReference>
<gene>
    <name evidence="2" type="ORF">H9702_07450</name>
</gene>
<comment type="caution">
    <text evidence="2">The sequence shown here is derived from an EMBL/GenBank/DDBJ whole genome shotgun (WGS) entry which is preliminary data.</text>
</comment>
<dbReference type="AlphaFoldDB" id="A0A9D2NS76"/>
<accession>A0A9D2NS76</accession>
<dbReference type="InterPro" id="IPR055346">
    <property type="entry name" value="Fe-S_cluster_assembly_SufBD"/>
</dbReference>
<sequence>MERQFAGRVDELQVLRQENEQITLGFAPGTAGTLLLRLEESVRTADLRITAQADCDICVFVDVRARQHLKLAQQIHAGHDAQVKVGILDLEGAKAEYDLRAELEEAGTRVEIHTATLVDADKQWHMEIIHAHPHTYGYMENFCVVKDDARCQVEAIGNIRKGAYGSESHQQTRILTMSDRHNAEAIPVLYIDENDVKASHAMTLGQPDEEQLYYLQTRGLSKTQALGLLSVGYFMPVAELLAHSEHYAQIQYRVEEKVGLYDHRSTAR</sequence>
<dbReference type="InterPro" id="IPR000825">
    <property type="entry name" value="SUF_FeS_clus_asmbl_SufBD_core"/>
</dbReference>
<dbReference type="EMBL" id="DWWM01000048">
    <property type="protein sequence ID" value="HJC36952.1"/>
    <property type="molecule type" value="Genomic_DNA"/>
</dbReference>
<name>A0A9D2NS76_9FIRM</name>
<reference evidence="2" key="2">
    <citation type="submission" date="2021-04" db="EMBL/GenBank/DDBJ databases">
        <authorList>
            <person name="Gilroy R."/>
        </authorList>
    </citation>
    <scope>NUCLEOTIDE SEQUENCE</scope>
    <source>
        <strain evidence="2">CHK187-11901</strain>
    </source>
</reference>
<evidence type="ECO:0000313" key="3">
    <source>
        <dbReference type="Proteomes" id="UP000823896"/>
    </source>
</evidence>